<dbReference type="SMART" id="SM00671">
    <property type="entry name" value="SEL1"/>
    <property type="match status" value="5"/>
</dbReference>
<dbReference type="Pfam" id="PF13432">
    <property type="entry name" value="TPR_16"/>
    <property type="match status" value="1"/>
</dbReference>
<dbReference type="AlphaFoldDB" id="A0A1N7QBY6"/>
<evidence type="ECO:0000313" key="1">
    <source>
        <dbReference type="EMBL" id="SIT20393.1"/>
    </source>
</evidence>
<keyword evidence="2" id="KW-1185">Reference proteome</keyword>
<dbReference type="InterPro" id="IPR011990">
    <property type="entry name" value="TPR-like_helical_dom_sf"/>
</dbReference>
<name>A0A1N7QBY6_9GAMM</name>
<dbReference type="PANTHER" id="PTHR11102:SF160">
    <property type="entry name" value="ERAD-ASSOCIATED E3 UBIQUITIN-PROTEIN LIGASE COMPONENT HRD3"/>
    <property type="match status" value="1"/>
</dbReference>
<dbReference type="Pfam" id="PF08238">
    <property type="entry name" value="Sel1"/>
    <property type="match status" value="4"/>
</dbReference>
<protein>
    <recommendedName>
        <fullName evidence="3">TPR repeat</fullName>
    </recommendedName>
</protein>
<dbReference type="Gene3D" id="1.25.40.10">
    <property type="entry name" value="Tetratricopeptide repeat domain"/>
    <property type="match status" value="2"/>
</dbReference>
<dbReference type="EMBL" id="FTOH01000019">
    <property type="protein sequence ID" value="SIT20393.1"/>
    <property type="molecule type" value="Genomic_DNA"/>
</dbReference>
<dbReference type="Proteomes" id="UP000185639">
    <property type="component" value="Unassembled WGS sequence"/>
</dbReference>
<accession>A0A1N7QBY6</accession>
<dbReference type="OrthoDB" id="6687494at2"/>
<reference evidence="2" key="1">
    <citation type="submission" date="2017-01" db="EMBL/GenBank/DDBJ databases">
        <authorList>
            <person name="Varghese N."/>
            <person name="Submissions S."/>
        </authorList>
    </citation>
    <scope>NUCLEOTIDE SEQUENCE [LARGE SCALE GENOMIC DNA]</scope>
    <source>
        <strain evidence="2">DSM 24913</strain>
    </source>
</reference>
<dbReference type="PANTHER" id="PTHR11102">
    <property type="entry name" value="SEL-1-LIKE PROTEIN"/>
    <property type="match status" value="1"/>
</dbReference>
<gene>
    <name evidence="1" type="ORF">SAMN05421686_1195</name>
</gene>
<dbReference type="InterPro" id="IPR006597">
    <property type="entry name" value="Sel1-like"/>
</dbReference>
<sequence>MRINLITIVIVLFNLSPTALLAEDLDALTRQGIEYIQSGNSEGNFLEGLSLLTKAAKAGHPHARYALGFVAYQGKNYEEARKWYQSAADEGHISAASALGAMLYHGEGGPRDPHQAIDWLLIGAEADISYAQYLMYEIYSGAERRIPYDTEKSLYWAERAAENGDADAMLIIGRAYEEGVGRSINMDKAIAFYKKATKQDFCDAYLRLGSTYHNNLYGAPQDKELSAHYLNAAIKSESCGSYERSSAKSMLSRLNDD</sequence>
<dbReference type="STRING" id="484498.SAMN05421686_1195"/>
<evidence type="ECO:0008006" key="3">
    <source>
        <dbReference type="Google" id="ProtNLM"/>
    </source>
</evidence>
<dbReference type="SUPFAM" id="SSF81901">
    <property type="entry name" value="HCP-like"/>
    <property type="match status" value="1"/>
</dbReference>
<organism evidence="1 2">
    <name type="scientific">Thalassolituus maritimus</name>
    <dbReference type="NCBI Taxonomy" id="484498"/>
    <lineage>
        <taxon>Bacteria</taxon>
        <taxon>Pseudomonadati</taxon>
        <taxon>Pseudomonadota</taxon>
        <taxon>Gammaproteobacteria</taxon>
        <taxon>Oceanospirillales</taxon>
        <taxon>Oceanospirillaceae</taxon>
        <taxon>Thalassolituus</taxon>
    </lineage>
</organism>
<evidence type="ECO:0000313" key="2">
    <source>
        <dbReference type="Proteomes" id="UP000185639"/>
    </source>
</evidence>
<dbReference type="RefSeq" id="WP_076518223.1">
    <property type="nucleotide sequence ID" value="NZ_FTOH01000019.1"/>
</dbReference>
<proteinExistence type="predicted"/>
<dbReference type="InterPro" id="IPR050767">
    <property type="entry name" value="Sel1_AlgK"/>
</dbReference>